<protein>
    <submittedName>
        <fullName evidence="1">Uncharacterized protein</fullName>
    </submittedName>
</protein>
<organism evidence="1 2">
    <name type="scientific">Paenibacillus graminis</name>
    <dbReference type="NCBI Taxonomy" id="189425"/>
    <lineage>
        <taxon>Bacteria</taxon>
        <taxon>Bacillati</taxon>
        <taxon>Bacillota</taxon>
        <taxon>Bacilli</taxon>
        <taxon>Bacillales</taxon>
        <taxon>Paenibacillaceae</taxon>
        <taxon>Paenibacillus</taxon>
    </lineage>
</organism>
<dbReference type="Proteomes" id="UP000029500">
    <property type="component" value="Chromosome"/>
</dbReference>
<reference evidence="1 2" key="1">
    <citation type="submission" date="2014-08" db="EMBL/GenBank/DDBJ databases">
        <title>Comparative genomics of the Paenibacillus odorifer group.</title>
        <authorList>
            <person name="den Bakker H.C."/>
            <person name="Tsai Y.-C."/>
            <person name="Martin N."/>
            <person name="Korlach J."/>
            <person name="Wiedmann M."/>
        </authorList>
    </citation>
    <scope>NUCLEOTIDE SEQUENCE [LARGE SCALE GENOMIC DNA]</scope>
    <source>
        <strain evidence="1 2">DSM 15220</strain>
    </source>
</reference>
<sequence length="60" mass="6724">MDNMCIKLGISRREISKFPQKGGDQSDSIAFFQLALVKKQVKYLLQKGNIIVRMIAPGAK</sequence>
<evidence type="ECO:0000313" key="1">
    <source>
        <dbReference type="EMBL" id="AIQ71046.1"/>
    </source>
</evidence>
<keyword evidence="2" id="KW-1185">Reference proteome</keyword>
<dbReference type="AlphaFoldDB" id="A0A089MB48"/>
<gene>
    <name evidence="1" type="ORF">PGRAT_28215</name>
</gene>
<dbReference type="HOGENOM" id="CLU_2937233_0_0_9"/>
<dbReference type="KEGG" id="pgm:PGRAT_28215"/>
<dbReference type="EMBL" id="CP009287">
    <property type="protein sequence ID" value="AIQ71046.1"/>
    <property type="molecule type" value="Genomic_DNA"/>
</dbReference>
<proteinExistence type="predicted"/>
<name>A0A089MB48_9BACL</name>
<evidence type="ECO:0000313" key="2">
    <source>
        <dbReference type="Proteomes" id="UP000029500"/>
    </source>
</evidence>
<accession>A0A089MB48</accession>